<evidence type="ECO:0000313" key="2">
    <source>
        <dbReference type="Proteomes" id="UP001057402"/>
    </source>
</evidence>
<sequence length="97" mass="10284">MSCQSIPRPTSYNILDTCFKGTVKKLSAPHIKIVFQGGADLSLDARNILVDVDGGRTCLAFAGGSRIAVVGNYQQQTYSVAYDVLNSRIGFAAGGRA</sequence>
<dbReference type="EMBL" id="CM042883">
    <property type="protein sequence ID" value="KAI4371599.1"/>
    <property type="molecule type" value="Genomic_DNA"/>
</dbReference>
<proteinExistence type="predicted"/>
<comment type="caution">
    <text evidence="1">The sequence shown here is derived from an EMBL/GenBank/DDBJ whole genome shotgun (WGS) entry which is preliminary data.</text>
</comment>
<evidence type="ECO:0000313" key="1">
    <source>
        <dbReference type="EMBL" id="KAI4371599.1"/>
    </source>
</evidence>
<protein>
    <submittedName>
        <fullName evidence="1">Uncharacterized protein</fullName>
    </submittedName>
</protein>
<keyword evidence="2" id="KW-1185">Reference proteome</keyword>
<dbReference type="Proteomes" id="UP001057402">
    <property type="component" value="Chromosome 4"/>
</dbReference>
<organism evidence="1 2">
    <name type="scientific">Melastoma candidum</name>
    <dbReference type="NCBI Taxonomy" id="119954"/>
    <lineage>
        <taxon>Eukaryota</taxon>
        <taxon>Viridiplantae</taxon>
        <taxon>Streptophyta</taxon>
        <taxon>Embryophyta</taxon>
        <taxon>Tracheophyta</taxon>
        <taxon>Spermatophyta</taxon>
        <taxon>Magnoliopsida</taxon>
        <taxon>eudicotyledons</taxon>
        <taxon>Gunneridae</taxon>
        <taxon>Pentapetalae</taxon>
        <taxon>rosids</taxon>
        <taxon>malvids</taxon>
        <taxon>Myrtales</taxon>
        <taxon>Melastomataceae</taxon>
        <taxon>Melastomatoideae</taxon>
        <taxon>Melastomateae</taxon>
        <taxon>Melastoma</taxon>
    </lineage>
</organism>
<reference evidence="2" key="1">
    <citation type="journal article" date="2023" name="Front. Plant Sci.">
        <title>Chromosomal-level genome assembly of Melastoma candidum provides insights into trichome evolution.</title>
        <authorList>
            <person name="Zhong Y."/>
            <person name="Wu W."/>
            <person name="Sun C."/>
            <person name="Zou P."/>
            <person name="Liu Y."/>
            <person name="Dai S."/>
            <person name="Zhou R."/>
        </authorList>
    </citation>
    <scope>NUCLEOTIDE SEQUENCE [LARGE SCALE GENOMIC DNA]</scope>
</reference>
<gene>
    <name evidence="1" type="ORF">MLD38_009928</name>
</gene>
<name>A0ACB9R1R8_9MYRT</name>
<accession>A0ACB9R1R8</accession>